<protein>
    <submittedName>
        <fullName evidence="2">Isopenicillin N synthase-like Fe(2+) 2OG dioxygenase domain-containing protein</fullName>
    </submittedName>
</protein>
<reference evidence="2" key="1">
    <citation type="submission" date="2022-11" db="UniProtKB">
        <authorList>
            <consortium name="WormBaseParasite"/>
        </authorList>
    </citation>
    <scope>IDENTIFICATION</scope>
</reference>
<evidence type="ECO:0000313" key="2">
    <source>
        <dbReference type="WBParaSite" id="JU765_v2.g7017.t1"/>
    </source>
</evidence>
<name>A0AC34RHY7_9BILA</name>
<proteinExistence type="predicted"/>
<organism evidence="1 2">
    <name type="scientific">Panagrolaimus sp. JU765</name>
    <dbReference type="NCBI Taxonomy" id="591449"/>
    <lineage>
        <taxon>Eukaryota</taxon>
        <taxon>Metazoa</taxon>
        <taxon>Ecdysozoa</taxon>
        <taxon>Nematoda</taxon>
        <taxon>Chromadorea</taxon>
        <taxon>Rhabditida</taxon>
        <taxon>Tylenchina</taxon>
        <taxon>Panagrolaimomorpha</taxon>
        <taxon>Panagrolaimoidea</taxon>
        <taxon>Panagrolaimidae</taxon>
        <taxon>Panagrolaimus</taxon>
    </lineage>
</organism>
<evidence type="ECO:0000313" key="1">
    <source>
        <dbReference type="Proteomes" id="UP000887576"/>
    </source>
</evidence>
<accession>A0AC34RHY7</accession>
<dbReference type="WBParaSite" id="JU765_v2.g7017.t1">
    <property type="protein sequence ID" value="JU765_v2.g7017.t1"/>
    <property type="gene ID" value="JU765_v2.g7017"/>
</dbReference>
<sequence length="289" mass="33943">MTCNCKGIRFCAECKDSERIQKLKFLEDPNVKYKDYSTFVFNVVDGKCYASPELRIASTVEEIRNRTDEVAKMSSEELAGLESFEIHGLLLIKNFIDEEEENRLVEDIEKVPWLPSQSGRRKQDYGPRVNFKEKKVKCDRFVGVPEYANRLLQMMTEKSGGILKDYQPFELCNLEYLPTRLSGIELHVDDIWIWGNRLISLNLLNEGIMTYENQEENKLVFLYMERRALLSMFDDARYKWKHGIFPHHIPGRRIALTMREPAQSFKPGGEHYERYGKELIERGNVRIKI</sequence>
<dbReference type="Proteomes" id="UP000887576">
    <property type="component" value="Unplaced"/>
</dbReference>